<keyword evidence="3" id="KW-1185">Reference proteome</keyword>
<sequence>MSASLLRRPFTYQNPRALACSRFALRCLPTSPIVPLKPSTTLPSSMSLPSRSIPPPPPPKASSTALPLPCLYYRRFRYSMRPPSQLSLLTCATFTTPSPISILLTNSSLDSRPLLCPDSPPPLSPFIAYDTPSFPLIEDQTHFSPQFPVLATLSGEDILRLGDRRSRTISGTGRRGGRRQSSDSDTTSGTASAVERSSKRRWERREGR</sequence>
<evidence type="ECO:0000313" key="3">
    <source>
        <dbReference type="Proteomes" id="UP001497516"/>
    </source>
</evidence>
<name>A0AAV2GDC8_9ROSI</name>
<dbReference type="AlphaFoldDB" id="A0AAV2GDC8"/>
<proteinExistence type="predicted"/>
<accession>A0AAV2GDC8</accession>
<dbReference type="Proteomes" id="UP001497516">
    <property type="component" value="Chromosome 8"/>
</dbReference>
<feature type="compositionally biased region" description="Low complexity" evidence="1">
    <location>
        <begin position="39"/>
        <end position="51"/>
    </location>
</feature>
<evidence type="ECO:0000313" key="2">
    <source>
        <dbReference type="EMBL" id="CAL1408720.1"/>
    </source>
</evidence>
<evidence type="ECO:0000256" key="1">
    <source>
        <dbReference type="SAM" id="MobiDB-lite"/>
    </source>
</evidence>
<dbReference type="EMBL" id="OZ034821">
    <property type="protein sequence ID" value="CAL1408720.1"/>
    <property type="molecule type" value="Genomic_DNA"/>
</dbReference>
<protein>
    <submittedName>
        <fullName evidence="2">Uncharacterized protein</fullName>
    </submittedName>
</protein>
<feature type="compositionally biased region" description="Low complexity" evidence="1">
    <location>
        <begin position="183"/>
        <end position="195"/>
    </location>
</feature>
<gene>
    <name evidence="2" type="ORF">LTRI10_LOCUS48292</name>
</gene>
<feature type="region of interest" description="Disordered" evidence="1">
    <location>
        <begin position="39"/>
        <end position="61"/>
    </location>
</feature>
<reference evidence="2 3" key="1">
    <citation type="submission" date="2024-04" db="EMBL/GenBank/DDBJ databases">
        <authorList>
            <person name="Fracassetti M."/>
        </authorList>
    </citation>
    <scope>NUCLEOTIDE SEQUENCE [LARGE SCALE GENOMIC DNA]</scope>
</reference>
<organism evidence="2 3">
    <name type="scientific">Linum trigynum</name>
    <dbReference type="NCBI Taxonomy" id="586398"/>
    <lineage>
        <taxon>Eukaryota</taxon>
        <taxon>Viridiplantae</taxon>
        <taxon>Streptophyta</taxon>
        <taxon>Embryophyta</taxon>
        <taxon>Tracheophyta</taxon>
        <taxon>Spermatophyta</taxon>
        <taxon>Magnoliopsida</taxon>
        <taxon>eudicotyledons</taxon>
        <taxon>Gunneridae</taxon>
        <taxon>Pentapetalae</taxon>
        <taxon>rosids</taxon>
        <taxon>fabids</taxon>
        <taxon>Malpighiales</taxon>
        <taxon>Linaceae</taxon>
        <taxon>Linum</taxon>
    </lineage>
</organism>
<feature type="region of interest" description="Disordered" evidence="1">
    <location>
        <begin position="164"/>
        <end position="208"/>
    </location>
</feature>